<name>A0A6N2V2Z4_9FIRM</name>
<gene>
    <name evidence="3" type="primary">spmB</name>
    <name evidence="3" type="ORF">BGLFYP119_02423</name>
</gene>
<dbReference type="GO" id="GO:0005886">
    <property type="term" value="C:plasma membrane"/>
    <property type="evidence" value="ECO:0007669"/>
    <property type="project" value="TreeGrafter"/>
</dbReference>
<accession>A0A6N2V2Z4</accession>
<feature type="transmembrane region" description="Helical" evidence="1">
    <location>
        <begin position="88"/>
        <end position="107"/>
    </location>
</feature>
<dbReference type="PANTHER" id="PTHR35793:SF2">
    <property type="entry name" value="INNER MEMBRANE PROTEIN YJIG"/>
    <property type="match status" value="1"/>
</dbReference>
<feature type="transmembrane region" description="Helical" evidence="1">
    <location>
        <begin position="47"/>
        <end position="68"/>
    </location>
</feature>
<evidence type="ECO:0000259" key="2">
    <source>
        <dbReference type="Pfam" id="PF07670"/>
    </source>
</evidence>
<evidence type="ECO:0000313" key="3">
    <source>
        <dbReference type="EMBL" id="VYT24508.1"/>
    </source>
</evidence>
<dbReference type="RefSeq" id="WP_156354886.1">
    <property type="nucleotide sequence ID" value="NZ_CACRST010000024.1"/>
</dbReference>
<keyword evidence="1" id="KW-1133">Transmembrane helix</keyword>
<protein>
    <submittedName>
        <fullName evidence="3">Spore maturation protein B</fullName>
    </submittedName>
</protein>
<sequence length="175" mass="18572">MKIISYISGFMIPFLLFYVIGWGLLTKRDIYHDFLEGAKEGLNTVRGLVPVLVGLMTAVGVLRASGFLDFLGKILGKITTAAGIPPQIVPLGLVRLFSSSAATGLLLDIFKEFGADSSTGLMAGLMLGATESVFYCMSVYFGSVGIQKTRYTLAGALIATLAGMAASVWIVTCLM</sequence>
<proteinExistence type="predicted"/>
<keyword evidence="1" id="KW-0812">Transmembrane</keyword>
<feature type="transmembrane region" description="Helical" evidence="1">
    <location>
        <begin position="6"/>
        <end position="26"/>
    </location>
</feature>
<feature type="transmembrane region" description="Helical" evidence="1">
    <location>
        <begin position="153"/>
        <end position="174"/>
    </location>
</feature>
<reference evidence="3" key="1">
    <citation type="submission" date="2019-11" db="EMBL/GenBank/DDBJ databases">
        <authorList>
            <person name="Feng L."/>
        </authorList>
    </citation>
    <scope>NUCLEOTIDE SEQUENCE</scope>
    <source>
        <strain evidence="3">BgluceraseaLFYP119</strain>
    </source>
</reference>
<dbReference type="EMBL" id="CACRST010000024">
    <property type="protein sequence ID" value="VYT24508.1"/>
    <property type="molecule type" value="Genomic_DNA"/>
</dbReference>
<feature type="transmembrane region" description="Helical" evidence="1">
    <location>
        <begin position="119"/>
        <end position="141"/>
    </location>
</feature>
<dbReference type="Pfam" id="PF07670">
    <property type="entry name" value="Gate"/>
    <property type="match status" value="1"/>
</dbReference>
<organism evidence="3">
    <name type="scientific">Blautia glucerasea</name>
    <dbReference type="NCBI Taxonomy" id="536633"/>
    <lineage>
        <taxon>Bacteria</taxon>
        <taxon>Bacillati</taxon>
        <taxon>Bacillota</taxon>
        <taxon>Clostridia</taxon>
        <taxon>Lachnospirales</taxon>
        <taxon>Lachnospiraceae</taxon>
        <taxon>Blautia</taxon>
    </lineage>
</organism>
<feature type="domain" description="Nucleoside transporter/FeoB GTPase Gate" evidence="2">
    <location>
        <begin position="47"/>
        <end position="146"/>
    </location>
</feature>
<keyword evidence="1" id="KW-0472">Membrane</keyword>
<dbReference type="PANTHER" id="PTHR35793">
    <property type="entry name" value="INNER MEMBRANE PROTEIN YJIG"/>
    <property type="match status" value="1"/>
</dbReference>
<evidence type="ECO:0000256" key="1">
    <source>
        <dbReference type="SAM" id="Phobius"/>
    </source>
</evidence>
<dbReference type="InterPro" id="IPR052549">
    <property type="entry name" value="SpmB"/>
</dbReference>
<dbReference type="AlphaFoldDB" id="A0A6N2V2Z4"/>
<dbReference type="InterPro" id="IPR011642">
    <property type="entry name" value="Gate_dom"/>
</dbReference>